<reference evidence="1 2" key="1">
    <citation type="submission" date="2016-09" db="EMBL/GenBank/DDBJ databases">
        <title>Chromobacterium muskegensis sp. nov., an insecticidal bacterium isolated from Sphagnum bogs.</title>
        <authorList>
            <person name="Sparks M.E."/>
            <person name="Blackburn M.B."/>
            <person name="Gundersen-Rindal D.E."/>
            <person name="Mitchell A."/>
            <person name="Farrar R."/>
            <person name="Kuhar D."/>
        </authorList>
    </citation>
    <scope>NUCLEOTIDE SEQUENCE [LARGE SCALE GENOMIC DNA]</scope>
    <source>
        <strain evidence="1 2">37-2</strain>
    </source>
</reference>
<dbReference type="InterPro" id="IPR010148">
    <property type="entry name" value="CRISPR-assoc_prot_CT1975"/>
</dbReference>
<dbReference type="STRING" id="1903179.BI347_12710"/>
<dbReference type="EMBL" id="MKCS01000001">
    <property type="protein sequence ID" value="OHX14266.1"/>
    <property type="molecule type" value="Genomic_DNA"/>
</dbReference>
<dbReference type="NCBIfam" id="TIGR01869">
    <property type="entry name" value="casC_Cse4"/>
    <property type="match status" value="1"/>
</dbReference>
<sequence>MSRFIQLHTLISYPPANLNRDDLGRPKTAMMGGVERLRVSSQSLKRAWRTSELFAQKLFSQVGESEGHLGTRTKQLGVKVYEQLRAAGFSEKLAGDSANEIAKVYGALKKDKPYEIEQLVHVSAEEKASLDKLVAKLIADKRAPEKEELDALLHKQQSADIAMFGRMLASKTEHNIEAAVQVAHALGIHATALEDDYFTAVDDLNKHDPGAAHIGESAFAAAVFYQYICIDRELLLQNLGGDHALAERAIAALIEAALTVAPGGKQNSYASRAYAHYALAERGNRQPRSLSLAFLKPLGGSDYAIGGIAALTSVRENMDKVYGACADSRYELDVIKGEGSLQALLAFAAE</sequence>
<evidence type="ECO:0000313" key="2">
    <source>
        <dbReference type="Proteomes" id="UP000180088"/>
    </source>
</evidence>
<dbReference type="Proteomes" id="UP000180088">
    <property type="component" value="Unassembled WGS sequence"/>
</dbReference>
<gene>
    <name evidence="1" type="ORF">BI347_12710</name>
</gene>
<dbReference type="RefSeq" id="WP_071115999.1">
    <property type="nucleotide sequence ID" value="NZ_MKCS01000001.1"/>
</dbReference>
<dbReference type="AlphaFoldDB" id="A0A1S1X4X3"/>
<comment type="caution">
    <text evidence="1">The sequence shown here is derived from an EMBL/GenBank/DDBJ whole genome shotgun (WGS) entry which is preliminary data.</text>
</comment>
<proteinExistence type="predicted"/>
<dbReference type="OrthoDB" id="5291250at2"/>
<organism evidence="1 2">
    <name type="scientific">Chromobacterium sphagni</name>
    <dbReference type="NCBI Taxonomy" id="1903179"/>
    <lineage>
        <taxon>Bacteria</taxon>
        <taxon>Pseudomonadati</taxon>
        <taxon>Pseudomonadota</taxon>
        <taxon>Betaproteobacteria</taxon>
        <taxon>Neisseriales</taxon>
        <taxon>Chromobacteriaceae</taxon>
        <taxon>Chromobacterium</taxon>
    </lineage>
</organism>
<protein>
    <submittedName>
        <fullName evidence="1">Type I-E CRISPR-associated protein Cas7/Cse4/CasC</fullName>
    </submittedName>
</protein>
<name>A0A1S1X4X3_9NEIS</name>
<accession>A0A1S1X4X3</accession>
<evidence type="ECO:0000313" key="1">
    <source>
        <dbReference type="EMBL" id="OHX14266.1"/>
    </source>
</evidence>
<dbReference type="Pfam" id="PF09344">
    <property type="entry name" value="Cas_CT1975"/>
    <property type="match status" value="1"/>
</dbReference>